<evidence type="ECO:0000313" key="3">
    <source>
        <dbReference type="EMBL" id="ORE10667.1"/>
    </source>
</evidence>
<evidence type="ECO:0000256" key="1">
    <source>
        <dbReference type="SAM" id="MobiDB-lite"/>
    </source>
</evidence>
<dbReference type="EMBL" id="KV921863">
    <property type="protein sequence ID" value="ORE10667.1"/>
    <property type="molecule type" value="Genomic_DNA"/>
</dbReference>
<dbReference type="GO" id="GO:0005737">
    <property type="term" value="C:cytoplasm"/>
    <property type="evidence" value="ECO:0007669"/>
    <property type="project" value="TreeGrafter"/>
</dbReference>
<organism evidence="3">
    <name type="scientific">Rhizopus microsporus var. microsporus</name>
    <dbReference type="NCBI Taxonomy" id="86635"/>
    <lineage>
        <taxon>Eukaryota</taxon>
        <taxon>Fungi</taxon>
        <taxon>Fungi incertae sedis</taxon>
        <taxon>Mucoromycota</taxon>
        <taxon>Mucoromycotina</taxon>
        <taxon>Mucoromycetes</taxon>
        <taxon>Mucorales</taxon>
        <taxon>Mucorineae</taxon>
        <taxon>Rhizopodaceae</taxon>
        <taxon>Rhizopus</taxon>
    </lineage>
</organism>
<dbReference type="InterPro" id="IPR011009">
    <property type="entry name" value="Kinase-like_dom_sf"/>
</dbReference>
<feature type="region of interest" description="Disordered" evidence="1">
    <location>
        <begin position="232"/>
        <end position="264"/>
    </location>
</feature>
<dbReference type="AlphaFoldDB" id="A0A1X0RF69"/>
<dbReference type="SMART" id="SM00220">
    <property type="entry name" value="S_TKc"/>
    <property type="match status" value="1"/>
</dbReference>
<dbReference type="InterPro" id="IPR000719">
    <property type="entry name" value="Prot_kinase_dom"/>
</dbReference>
<dbReference type="PROSITE" id="PS50011">
    <property type="entry name" value="PROTEIN_KINASE_DOM"/>
    <property type="match status" value="1"/>
</dbReference>
<accession>A0A1X0RF69</accession>
<reference evidence="3" key="1">
    <citation type="journal article" date="2016" name="Proc. Natl. Acad. Sci. U.S.A.">
        <title>Lipid metabolic changes in an early divergent fungus govern the establishment of a mutualistic symbiosis with endobacteria.</title>
        <authorList>
            <person name="Lastovetsky O.A."/>
            <person name="Gaspar M.L."/>
            <person name="Mondo S.J."/>
            <person name="LaButti K.M."/>
            <person name="Sandor L."/>
            <person name="Grigoriev I.V."/>
            <person name="Henry S.A."/>
            <person name="Pawlowska T.E."/>
        </authorList>
    </citation>
    <scope>NUCLEOTIDE SEQUENCE [LARGE SCALE GENOMIC DNA]</scope>
    <source>
        <strain evidence="3">ATCC 52814</strain>
    </source>
</reference>
<dbReference type="PANTHER" id="PTHR24361">
    <property type="entry name" value="MITOGEN-ACTIVATED KINASE KINASE KINASE"/>
    <property type="match status" value="1"/>
</dbReference>
<protein>
    <submittedName>
        <fullName evidence="3">Kinase-like protein</fullName>
    </submittedName>
</protein>
<dbReference type="GO" id="GO:0004674">
    <property type="term" value="F:protein serine/threonine kinase activity"/>
    <property type="evidence" value="ECO:0007669"/>
    <property type="project" value="TreeGrafter"/>
</dbReference>
<gene>
    <name evidence="3" type="ORF">BCV72DRAFT_199168</name>
</gene>
<dbReference type="GO" id="GO:0005524">
    <property type="term" value="F:ATP binding"/>
    <property type="evidence" value="ECO:0007669"/>
    <property type="project" value="InterPro"/>
</dbReference>
<feature type="compositionally biased region" description="Low complexity" evidence="1">
    <location>
        <begin position="242"/>
        <end position="254"/>
    </location>
</feature>
<dbReference type="SUPFAM" id="SSF56112">
    <property type="entry name" value="Protein kinase-like (PK-like)"/>
    <property type="match status" value="1"/>
</dbReference>
<keyword evidence="3" id="KW-0418">Kinase</keyword>
<sequence length="378" mass="41961">MPLCTGGSLQQYVFEHHLTVGQLVYIIRSVSDFGVVSISPAADSSIEEAGVVLFWSPELVQQKIVNYKIDIWALGIVILEVLNGGKAPYEDEGLEEEEIKQRILQVQRPVYPPNLPSQLVDLLDHCLDPDPHTRYSANQILEHPFLSSYEPELLFPATPLQQSKKRKQAPPTPAKCRIPIRAFSVDKTLSASVPVQERILSVHLKRQSLSNANRSQGSRLPMLCVTPVIEEKVKKPKEKKPTSPTSKSNTIPISASTTRLMSSPKLPSVEVKTNIRKPKINVNSTSSIPIKASIYRNKKPGESRTARLMMGISTARRQSYKTRESTAESNLPTLAHKQRVVDTKDRSSSPSKKQQAIAAKTSSNNNNNSLKGKALRVH</sequence>
<dbReference type="OrthoDB" id="4062651at2759"/>
<proteinExistence type="predicted"/>
<feature type="domain" description="Protein kinase" evidence="2">
    <location>
        <begin position="1"/>
        <end position="146"/>
    </location>
</feature>
<dbReference type="Proteomes" id="UP000242414">
    <property type="component" value="Unassembled WGS sequence"/>
</dbReference>
<dbReference type="InterPro" id="IPR053235">
    <property type="entry name" value="Ser_Thr_kinase"/>
</dbReference>
<keyword evidence="3" id="KW-0808">Transferase</keyword>
<dbReference type="Pfam" id="PF00069">
    <property type="entry name" value="Pkinase"/>
    <property type="match status" value="1"/>
</dbReference>
<evidence type="ECO:0000259" key="2">
    <source>
        <dbReference type="PROSITE" id="PS50011"/>
    </source>
</evidence>
<name>A0A1X0RF69_RHIZD</name>
<dbReference type="Gene3D" id="1.10.510.10">
    <property type="entry name" value="Transferase(Phosphotransferase) domain 1"/>
    <property type="match status" value="1"/>
</dbReference>
<feature type="region of interest" description="Disordered" evidence="1">
    <location>
        <begin position="337"/>
        <end position="378"/>
    </location>
</feature>
<dbReference type="VEuPathDB" id="FungiDB:BCV72DRAFT_199168"/>